<name>A0ABY5VSX2_9ACTN</name>
<dbReference type="InterPro" id="IPR008920">
    <property type="entry name" value="TF_FadR/GntR_C"/>
</dbReference>
<dbReference type="CDD" id="cd07377">
    <property type="entry name" value="WHTH_GntR"/>
    <property type="match status" value="1"/>
</dbReference>
<dbReference type="PANTHER" id="PTHR43537:SF5">
    <property type="entry name" value="UXU OPERON TRANSCRIPTIONAL REGULATOR"/>
    <property type="match status" value="1"/>
</dbReference>
<dbReference type="PANTHER" id="PTHR43537">
    <property type="entry name" value="TRANSCRIPTIONAL REGULATOR, GNTR FAMILY"/>
    <property type="match status" value="1"/>
</dbReference>
<evidence type="ECO:0000313" key="6">
    <source>
        <dbReference type="EMBL" id="UWP79919.1"/>
    </source>
</evidence>
<evidence type="ECO:0000259" key="5">
    <source>
        <dbReference type="SMART" id="SM00895"/>
    </source>
</evidence>
<dbReference type="SMART" id="SM00345">
    <property type="entry name" value="HTH_GNTR"/>
    <property type="match status" value="1"/>
</dbReference>
<dbReference type="SUPFAM" id="SSF48008">
    <property type="entry name" value="GntR ligand-binding domain-like"/>
    <property type="match status" value="1"/>
</dbReference>
<sequence>MADDHGFVPVRGGRLYEDVVDQITYAIRRGRYLPGDRMPSIDELAVLLGTSRPTVREAVTLLAEAGVVSVRRGHTGGIVVATSTVPTHVLGLSRTGHRATLAELTEARRPVEQELARLAGRRATEENFRAMAEAIALLGPARGNRAEWVRANDLFHYEIARAARSPRLALYSHQIMEELAILLDGFDKKYTDYDHTVHVHEETLHALRNRDPGRIAAVMDDHLGELEDT</sequence>
<evidence type="ECO:0000256" key="2">
    <source>
        <dbReference type="ARBA" id="ARBA00023125"/>
    </source>
</evidence>
<dbReference type="Pfam" id="PF07729">
    <property type="entry name" value="FCD"/>
    <property type="match status" value="1"/>
</dbReference>
<dbReference type="EMBL" id="CP073720">
    <property type="protein sequence ID" value="UWP79919.1"/>
    <property type="molecule type" value="Genomic_DNA"/>
</dbReference>
<reference evidence="6" key="1">
    <citation type="submission" date="2021-04" db="EMBL/GenBank/DDBJ databases">
        <authorList>
            <person name="Hartkoorn R.C."/>
            <person name="Beaudoing E."/>
            <person name="Hot D."/>
        </authorList>
    </citation>
    <scope>NUCLEOTIDE SEQUENCE</scope>
    <source>
        <strain evidence="6">NRRL B-16292</strain>
    </source>
</reference>
<dbReference type="InterPro" id="IPR036388">
    <property type="entry name" value="WH-like_DNA-bd_sf"/>
</dbReference>
<dbReference type="SUPFAM" id="SSF46785">
    <property type="entry name" value="Winged helix' DNA-binding domain"/>
    <property type="match status" value="1"/>
</dbReference>
<keyword evidence="1" id="KW-0805">Transcription regulation</keyword>
<evidence type="ECO:0000256" key="1">
    <source>
        <dbReference type="ARBA" id="ARBA00023015"/>
    </source>
</evidence>
<dbReference type="InterPro" id="IPR000524">
    <property type="entry name" value="Tscrpt_reg_HTH_GntR"/>
</dbReference>
<dbReference type="InterPro" id="IPR011711">
    <property type="entry name" value="GntR_C"/>
</dbReference>
<reference evidence="6" key="2">
    <citation type="submission" date="2022-09" db="EMBL/GenBank/DDBJ databases">
        <title>Biosynthetic gene clusters of Dactylosporangioum fulvum.</title>
        <authorList>
            <person name="Caradec T."/>
        </authorList>
    </citation>
    <scope>NUCLEOTIDE SEQUENCE</scope>
    <source>
        <strain evidence="6">NRRL B-16292</strain>
    </source>
</reference>
<dbReference type="Gene3D" id="1.20.120.530">
    <property type="entry name" value="GntR ligand-binding domain-like"/>
    <property type="match status" value="1"/>
</dbReference>
<protein>
    <submittedName>
        <fullName evidence="6">FCD domain-containing protein</fullName>
    </submittedName>
</protein>
<dbReference type="InterPro" id="IPR036390">
    <property type="entry name" value="WH_DNA-bd_sf"/>
</dbReference>
<feature type="domain" description="HTH gntR-type" evidence="4">
    <location>
        <begin position="19"/>
        <end position="80"/>
    </location>
</feature>
<keyword evidence="3" id="KW-0804">Transcription</keyword>
<dbReference type="Gene3D" id="1.10.10.10">
    <property type="entry name" value="Winged helix-like DNA-binding domain superfamily/Winged helix DNA-binding domain"/>
    <property type="match status" value="1"/>
</dbReference>
<dbReference type="RefSeq" id="WP_259857677.1">
    <property type="nucleotide sequence ID" value="NZ_BAAAST010000001.1"/>
</dbReference>
<evidence type="ECO:0000259" key="4">
    <source>
        <dbReference type="SMART" id="SM00345"/>
    </source>
</evidence>
<evidence type="ECO:0000313" key="7">
    <source>
        <dbReference type="Proteomes" id="UP001059617"/>
    </source>
</evidence>
<keyword evidence="2" id="KW-0238">DNA-binding</keyword>
<organism evidence="6 7">
    <name type="scientific">Dactylosporangium fulvum</name>
    <dbReference type="NCBI Taxonomy" id="53359"/>
    <lineage>
        <taxon>Bacteria</taxon>
        <taxon>Bacillati</taxon>
        <taxon>Actinomycetota</taxon>
        <taxon>Actinomycetes</taxon>
        <taxon>Micromonosporales</taxon>
        <taxon>Micromonosporaceae</taxon>
        <taxon>Dactylosporangium</taxon>
    </lineage>
</organism>
<proteinExistence type="predicted"/>
<keyword evidence="7" id="KW-1185">Reference proteome</keyword>
<dbReference type="PRINTS" id="PR00035">
    <property type="entry name" value="HTHGNTR"/>
</dbReference>
<feature type="domain" description="GntR C-terminal" evidence="5">
    <location>
        <begin position="103"/>
        <end position="225"/>
    </location>
</feature>
<dbReference type="Proteomes" id="UP001059617">
    <property type="component" value="Chromosome"/>
</dbReference>
<dbReference type="Pfam" id="PF00392">
    <property type="entry name" value="GntR"/>
    <property type="match status" value="1"/>
</dbReference>
<dbReference type="SMART" id="SM00895">
    <property type="entry name" value="FCD"/>
    <property type="match status" value="1"/>
</dbReference>
<gene>
    <name evidence="6" type="ORF">Dfulv_32770</name>
</gene>
<accession>A0ABY5VSX2</accession>
<evidence type="ECO:0000256" key="3">
    <source>
        <dbReference type="ARBA" id="ARBA00023163"/>
    </source>
</evidence>